<feature type="domain" description="Enoyl reductase (ER)" evidence="1">
    <location>
        <begin position="10"/>
        <end position="331"/>
    </location>
</feature>
<comment type="caution">
    <text evidence="2">The sequence shown here is derived from an EMBL/GenBank/DDBJ whole genome shotgun (WGS) entry which is preliminary data.</text>
</comment>
<dbReference type="EMBL" id="JAGIYQ010000007">
    <property type="protein sequence ID" value="MBP0725839.1"/>
    <property type="molecule type" value="Genomic_DNA"/>
</dbReference>
<dbReference type="AlphaFoldDB" id="A0A940SKB7"/>
<protein>
    <submittedName>
        <fullName evidence="2">Zinc-binding dehydrogenase</fullName>
    </submittedName>
</protein>
<gene>
    <name evidence="2" type="ORF">J5Y03_11725</name>
</gene>
<dbReference type="InterPro" id="IPR011032">
    <property type="entry name" value="GroES-like_sf"/>
</dbReference>
<dbReference type="SMART" id="SM00829">
    <property type="entry name" value="PKS_ER"/>
    <property type="match status" value="1"/>
</dbReference>
<dbReference type="InterPro" id="IPR052711">
    <property type="entry name" value="Zinc_ADH-like"/>
</dbReference>
<dbReference type="Pfam" id="PF00107">
    <property type="entry name" value="ADH_zinc_N"/>
    <property type="match status" value="1"/>
</dbReference>
<dbReference type="InterPro" id="IPR020843">
    <property type="entry name" value="ER"/>
</dbReference>
<evidence type="ECO:0000259" key="1">
    <source>
        <dbReference type="SMART" id="SM00829"/>
    </source>
</evidence>
<dbReference type="SUPFAM" id="SSF50129">
    <property type="entry name" value="GroES-like"/>
    <property type="match status" value="1"/>
</dbReference>
<dbReference type="InterPro" id="IPR013154">
    <property type="entry name" value="ADH-like_N"/>
</dbReference>
<accession>A0A940SKB7</accession>
<organism evidence="2 3">
    <name type="scientific">Gottfriedia endophytica</name>
    <dbReference type="NCBI Taxonomy" id="2820819"/>
    <lineage>
        <taxon>Bacteria</taxon>
        <taxon>Bacillati</taxon>
        <taxon>Bacillota</taxon>
        <taxon>Bacilli</taxon>
        <taxon>Bacillales</taxon>
        <taxon>Bacillaceae</taxon>
        <taxon>Gottfriedia</taxon>
    </lineage>
</organism>
<evidence type="ECO:0000313" key="3">
    <source>
        <dbReference type="Proteomes" id="UP000682134"/>
    </source>
</evidence>
<dbReference type="SUPFAM" id="SSF51735">
    <property type="entry name" value="NAD(P)-binding Rossmann-fold domains"/>
    <property type="match status" value="1"/>
</dbReference>
<dbReference type="GO" id="GO:0016491">
    <property type="term" value="F:oxidoreductase activity"/>
    <property type="evidence" value="ECO:0007669"/>
    <property type="project" value="InterPro"/>
</dbReference>
<dbReference type="PANTHER" id="PTHR45033">
    <property type="match status" value="1"/>
</dbReference>
<dbReference type="InterPro" id="IPR036291">
    <property type="entry name" value="NAD(P)-bd_dom_sf"/>
</dbReference>
<proteinExistence type="predicted"/>
<dbReference type="Proteomes" id="UP000682134">
    <property type="component" value="Unassembled WGS sequence"/>
</dbReference>
<dbReference type="PANTHER" id="PTHR45033:SF3">
    <property type="entry name" value="DEHYDROGENASE, PUTATIVE (AFU_ORTHOLOGUE AFUA_2G13270)-RELATED"/>
    <property type="match status" value="1"/>
</dbReference>
<name>A0A940SKB7_9BACI</name>
<dbReference type="InterPro" id="IPR013149">
    <property type="entry name" value="ADH-like_C"/>
</dbReference>
<evidence type="ECO:0000313" key="2">
    <source>
        <dbReference type="EMBL" id="MBP0725839.1"/>
    </source>
</evidence>
<dbReference type="RefSeq" id="WP_209405821.1">
    <property type="nucleotide sequence ID" value="NZ_JAGIYQ010000007.1"/>
</dbReference>
<dbReference type="Gene3D" id="3.90.180.10">
    <property type="entry name" value="Medium-chain alcohol dehydrogenases, catalytic domain"/>
    <property type="match status" value="1"/>
</dbReference>
<dbReference type="Pfam" id="PF08240">
    <property type="entry name" value="ADH_N"/>
    <property type="match status" value="1"/>
</dbReference>
<keyword evidence="3" id="KW-1185">Reference proteome</keyword>
<sequence length="339" mass="37022">MKAVLLNEIGGPEKLSIVEIPIPTPAENEVVIKIHSAALNRRDFYISHGMYPGMQTPCVLGSDGAGKVFAIGKNVSNFSIGDNVIIDPGLNWGDHDDYCRDDFTVLGMPSNGTFAEYVVVPEENVHKKPDYMSWEEAAAIPLAGVTAYRSLVTRGQLRDGETVLIPGIGSGVALYLLQMAVAIGAKVIVTSSSDEKINNALKLGAIAGYNYKDEEWHKKLRKEIGHVNLVVDGVGGENFNRLIDVTAQGGRIVSYGATNGPVPKTVMPKIFFKNMDIRGTTMGSPREFDSMLKFYEKNQLKPILDRSFMLDEAIEALKYMGEGNNFGKITLTVPNHKSL</sequence>
<reference evidence="2" key="1">
    <citation type="submission" date="2021-04" db="EMBL/GenBank/DDBJ databases">
        <title>Genome seq and assembly of Bacillus sp.</title>
        <authorList>
            <person name="Chhetri G."/>
        </authorList>
    </citation>
    <scope>NUCLEOTIDE SEQUENCE</scope>
    <source>
        <strain evidence="2">RG28</strain>
    </source>
</reference>